<comment type="subcellular location">
    <subcellularLocation>
        <location evidence="15">Plastid</location>
        <location evidence="15">Chloroplast outer membrane</location>
        <topology evidence="15">Single-pass membrane protein</topology>
    </subcellularLocation>
</comment>
<dbReference type="InterPro" id="IPR006703">
    <property type="entry name" value="G_AIG1"/>
</dbReference>
<evidence type="ECO:0000313" key="19">
    <source>
        <dbReference type="Proteomes" id="UP000708148"/>
    </source>
</evidence>
<evidence type="ECO:0000256" key="4">
    <source>
        <dbReference type="ARBA" id="ARBA00022640"/>
    </source>
</evidence>
<proteinExistence type="predicted"/>
<sequence length="396" mass="43062">MAMDAVKSGPEASGGASRDAVTGGDEHSEGGEEGRYDVDSEGGDLEEEDDDSDGGGGDAGQGSSTPDAEIPEWVSLENHPVHTSQRIQAALMRLANNNRRNLTILLLGRTGAGKSSTANSLFGSRMFTVAPFNFLNYMPHQPNTISKRKVGVVVTIIDSVGLVESDSVSDTVFEGITKTFGPQIWKHLLIGLTRSEVRNPSPYSSYDEYVNKRVSGIRAAMRRAGAQDAASIPYALIENSSRCRKNAENEQILPNGCVWVPNLVERAVDLALRHSEGYKWNPRRRNLLRKFLLIPLLFIGQVSAGCMGWHIRPGLSRVWCIDTCNNFGVAPSVRVVLGGVNCWPVSRWFYVAQLNCSVQCGTPVQRPQRAAMAMFSHVEDSSRQEGNLSAGGLSLL</sequence>
<dbReference type="GO" id="GO:0009707">
    <property type="term" value="C:chloroplast outer membrane"/>
    <property type="evidence" value="ECO:0007669"/>
    <property type="project" value="UniProtKB-SubCell"/>
</dbReference>
<dbReference type="SUPFAM" id="SSF52540">
    <property type="entry name" value="P-loop containing nucleoside triphosphate hydrolases"/>
    <property type="match status" value="1"/>
</dbReference>
<dbReference type="GO" id="GO:0005525">
    <property type="term" value="F:GTP binding"/>
    <property type="evidence" value="ECO:0007669"/>
    <property type="project" value="UniProtKB-KW"/>
</dbReference>
<evidence type="ECO:0000313" key="18">
    <source>
        <dbReference type="EMBL" id="CAD7705066.1"/>
    </source>
</evidence>
<keyword evidence="12" id="KW-1133">Transmembrane helix</keyword>
<evidence type="ECO:0000256" key="2">
    <source>
        <dbReference type="ARBA" id="ARBA00022448"/>
    </source>
</evidence>
<dbReference type="GO" id="GO:0046872">
    <property type="term" value="F:metal ion binding"/>
    <property type="evidence" value="ECO:0007669"/>
    <property type="project" value="UniProtKB-KW"/>
</dbReference>
<evidence type="ECO:0000256" key="13">
    <source>
        <dbReference type="ARBA" id="ARBA00023134"/>
    </source>
</evidence>
<dbReference type="GO" id="GO:0016787">
    <property type="term" value="F:hydrolase activity"/>
    <property type="evidence" value="ECO:0007669"/>
    <property type="project" value="UniProtKB-KW"/>
</dbReference>
<evidence type="ECO:0000256" key="5">
    <source>
        <dbReference type="ARBA" id="ARBA00022692"/>
    </source>
</evidence>
<evidence type="ECO:0000256" key="15">
    <source>
        <dbReference type="ARBA" id="ARBA00023766"/>
    </source>
</evidence>
<dbReference type="InterPro" id="IPR027417">
    <property type="entry name" value="P-loop_NTPase"/>
</dbReference>
<organism evidence="18 19">
    <name type="scientific">Ostreobium quekettii</name>
    <dbReference type="NCBI Taxonomy" id="121088"/>
    <lineage>
        <taxon>Eukaryota</taxon>
        <taxon>Viridiplantae</taxon>
        <taxon>Chlorophyta</taxon>
        <taxon>core chlorophytes</taxon>
        <taxon>Ulvophyceae</taxon>
        <taxon>TCBD clade</taxon>
        <taxon>Bryopsidales</taxon>
        <taxon>Ostreobineae</taxon>
        <taxon>Ostreobiaceae</taxon>
        <taxon>Ostreobium</taxon>
    </lineage>
</organism>
<keyword evidence="6" id="KW-0479">Metal-binding</keyword>
<evidence type="ECO:0000256" key="16">
    <source>
        <dbReference type="SAM" id="MobiDB-lite"/>
    </source>
</evidence>
<dbReference type="EMBL" id="CAJHUC010003010">
    <property type="protein sequence ID" value="CAD7705066.1"/>
    <property type="molecule type" value="Genomic_DNA"/>
</dbReference>
<evidence type="ECO:0000256" key="10">
    <source>
        <dbReference type="ARBA" id="ARBA00022842"/>
    </source>
</evidence>
<keyword evidence="9" id="KW-1002">Plastid outer membrane</keyword>
<evidence type="ECO:0000256" key="1">
    <source>
        <dbReference type="ARBA" id="ARBA00001946"/>
    </source>
</evidence>
<keyword evidence="11" id="KW-0653">Protein transport</keyword>
<dbReference type="AlphaFoldDB" id="A0A8S1JFY5"/>
<dbReference type="Pfam" id="PF04548">
    <property type="entry name" value="AIG1"/>
    <property type="match status" value="1"/>
</dbReference>
<evidence type="ECO:0000256" key="7">
    <source>
        <dbReference type="ARBA" id="ARBA00022741"/>
    </source>
</evidence>
<dbReference type="Proteomes" id="UP000708148">
    <property type="component" value="Unassembled WGS sequence"/>
</dbReference>
<dbReference type="GO" id="GO:0015031">
    <property type="term" value="P:protein transport"/>
    <property type="evidence" value="ECO:0007669"/>
    <property type="project" value="UniProtKB-KW"/>
</dbReference>
<evidence type="ECO:0000256" key="9">
    <source>
        <dbReference type="ARBA" id="ARBA00022805"/>
    </source>
</evidence>
<keyword evidence="14" id="KW-0472">Membrane</keyword>
<gene>
    <name evidence="18" type="ORF">OSTQU699_LOCUS10421</name>
</gene>
<keyword evidence="3" id="KW-0150">Chloroplast</keyword>
<reference evidence="18" key="1">
    <citation type="submission" date="2020-12" db="EMBL/GenBank/DDBJ databases">
        <authorList>
            <person name="Iha C."/>
        </authorList>
    </citation>
    <scope>NUCLEOTIDE SEQUENCE</scope>
</reference>
<feature type="compositionally biased region" description="Acidic residues" evidence="16">
    <location>
        <begin position="39"/>
        <end position="53"/>
    </location>
</feature>
<feature type="region of interest" description="Disordered" evidence="16">
    <location>
        <begin position="1"/>
        <end position="68"/>
    </location>
</feature>
<keyword evidence="8" id="KW-0378">Hydrolase</keyword>
<keyword evidence="5" id="KW-0812">Transmembrane</keyword>
<comment type="caution">
    <text evidence="18">The sequence shown here is derived from an EMBL/GenBank/DDBJ whole genome shotgun (WGS) entry which is preliminary data.</text>
</comment>
<evidence type="ECO:0000256" key="8">
    <source>
        <dbReference type="ARBA" id="ARBA00022801"/>
    </source>
</evidence>
<keyword evidence="19" id="KW-1185">Reference proteome</keyword>
<dbReference type="PANTHER" id="PTHR10903:SF135">
    <property type="entry name" value="TRANSLOCASE OF CHLOROPLAST 120, CHLOROPLASTIC-RELATED"/>
    <property type="match status" value="1"/>
</dbReference>
<evidence type="ECO:0000256" key="14">
    <source>
        <dbReference type="ARBA" id="ARBA00023136"/>
    </source>
</evidence>
<evidence type="ECO:0000256" key="11">
    <source>
        <dbReference type="ARBA" id="ARBA00022927"/>
    </source>
</evidence>
<feature type="domain" description="AIG1-type G" evidence="17">
    <location>
        <begin position="102"/>
        <end position="177"/>
    </location>
</feature>
<accession>A0A8S1JFY5</accession>
<keyword evidence="13" id="KW-0342">GTP-binding</keyword>
<dbReference type="PANTHER" id="PTHR10903">
    <property type="entry name" value="GTPASE, IMAP FAMILY MEMBER-RELATED"/>
    <property type="match status" value="1"/>
</dbReference>
<keyword evidence="2" id="KW-0813">Transport</keyword>
<evidence type="ECO:0000259" key="17">
    <source>
        <dbReference type="Pfam" id="PF04548"/>
    </source>
</evidence>
<dbReference type="OrthoDB" id="8954335at2759"/>
<keyword evidence="4" id="KW-0934">Plastid</keyword>
<keyword evidence="10" id="KW-0460">Magnesium</keyword>
<evidence type="ECO:0000256" key="3">
    <source>
        <dbReference type="ARBA" id="ARBA00022528"/>
    </source>
</evidence>
<comment type="cofactor">
    <cofactor evidence="1">
        <name>Mg(2+)</name>
        <dbReference type="ChEBI" id="CHEBI:18420"/>
    </cofactor>
</comment>
<evidence type="ECO:0000256" key="12">
    <source>
        <dbReference type="ARBA" id="ARBA00022989"/>
    </source>
</evidence>
<evidence type="ECO:0000256" key="6">
    <source>
        <dbReference type="ARBA" id="ARBA00022723"/>
    </source>
</evidence>
<dbReference type="InterPro" id="IPR045058">
    <property type="entry name" value="GIMA/IAN/Toc"/>
</dbReference>
<dbReference type="Gene3D" id="3.40.50.300">
    <property type="entry name" value="P-loop containing nucleotide triphosphate hydrolases"/>
    <property type="match status" value="2"/>
</dbReference>
<feature type="compositionally biased region" description="Basic and acidic residues" evidence="16">
    <location>
        <begin position="24"/>
        <end position="38"/>
    </location>
</feature>
<protein>
    <recommendedName>
        <fullName evidence="17">AIG1-type G domain-containing protein</fullName>
    </recommendedName>
</protein>
<keyword evidence="7" id="KW-0547">Nucleotide-binding</keyword>
<name>A0A8S1JFY5_9CHLO</name>